<evidence type="ECO:0000256" key="1">
    <source>
        <dbReference type="SAM" id="Phobius"/>
    </source>
</evidence>
<accession>A0AAD6YBL9</accession>
<dbReference type="InterPro" id="IPR045340">
    <property type="entry name" value="DUF6533"/>
</dbReference>
<comment type="caution">
    <text evidence="3">The sequence shown here is derived from an EMBL/GenBank/DDBJ whole genome shotgun (WGS) entry which is preliminary data.</text>
</comment>
<evidence type="ECO:0000313" key="3">
    <source>
        <dbReference type="EMBL" id="KAJ7204149.1"/>
    </source>
</evidence>
<dbReference type="Proteomes" id="UP001219525">
    <property type="component" value="Unassembled WGS sequence"/>
</dbReference>
<organism evidence="3 4">
    <name type="scientific">Mycena pura</name>
    <dbReference type="NCBI Taxonomy" id="153505"/>
    <lineage>
        <taxon>Eukaryota</taxon>
        <taxon>Fungi</taxon>
        <taxon>Dikarya</taxon>
        <taxon>Basidiomycota</taxon>
        <taxon>Agaricomycotina</taxon>
        <taxon>Agaricomycetes</taxon>
        <taxon>Agaricomycetidae</taxon>
        <taxon>Agaricales</taxon>
        <taxon>Marasmiineae</taxon>
        <taxon>Mycenaceae</taxon>
        <taxon>Mycena</taxon>
    </lineage>
</organism>
<evidence type="ECO:0000259" key="2">
    <source>
        <dbReference type="Pfam" id="PF20151"/>
    </source>
</evidence>
<gene>
    <name evidence="3" type="ORF">GGX14DRAFT_544206</name>
</gene>
<keyword evidence="1" id="KW-1133">Transmembrane helix</keyword>
<feature type="transmembrane region" description="Helical" evidence="1">
    <location>
        <begin position="81"/>
        <end position="102"/>
    </location>
</feature>
<reference evidence="3" key="1">
    <citation type="submission" date="2023-03" db="EMBL/GenBank/DDBJ databases">
        <title>Massive genome expansion in bonnet fungi (Mycena s.s.) driven by repeated elements and novel gene families across ecological guilds.</title>
        <authorList>
            <consortium name="Lawrence Berkeley National Laboratory"/>
            <person name="Harder C.B."/>
            <person name="Miyauchi S."/>
            <person name="Viragh M."/>
            <person name="Kuo A."/>
            <person name="Thoen E."/>
            <person name="Andreopoulos B."/>
            <person name="Lu D."/>
            <person name="Skrede I."/>
            <person name="Drula E."/>
            <person name="Henrissat B."/>
            <person name="Morin E."/>
            <person name="Kohler A."/>
            <person name="Barry K."/>
            <person name="LaButti K."/>
            <person name="Morin E."/>
            <person name="Salamov A."/>
            <person name="Lipzen A."/>
            <person name="Mereny Z."/>
            <person name="Hegedus B."/>
            <person name="Baldrian P."/>
            <person name="Stursova M."/>
            <person name="Weitz H."/>
            <person name="Taylor A."/>
            <person name="Grigoriev I.V."/>
            <person name="Nagy L.G."/>
            <person name="Martin F."/>
            <person name="Kauserud H."/>
        </authorList>
    </citation>
    <scope>NUCLEOTIDE SEQUENCE</scope>
    <source>
        <strain evidence="3">9144</strain>
    </source>
</reference>
<feature type="domain" description="DUF6533" evidence="2">
    <location>
        <begin position="17"/>
        <end position="59"/>
    </location>
</feature>
<dbReference type="AlphaFoldDB" id="A0AAD6YBL9"/>
<feature type="transmembrane region" description="Helical" evidence="1">
    <location>
        <begin position="114"/>
        <end position="133"/>
    </location>
</feature>
<proteinExistence type="predicted"/>
<dbReference type="Pfam" id="PF20151">
    <property type="entry name" value="DUF6533"/>
    <property type="match status" value="1"/>
</dbReference>
<name>A0AAD6YBL9_9AGAR</name>
<keyword evidence="1" id="KW-0812">Transmembrane</keyword>
<dbReference type="EMBL" id="JARJCW010000048">
    <property type="protein sequence ID" value="KAJ7204149.1"/>
    <property type="molecule type" value="Genomic_DNA"/>
</dbReference>
<evidence type="ECO:0000313" key="4">
    <source>
        <dbReference type="Proteomes" id="UP001219525"/>
    </source>
</evidence>
<feature type="transmembrane region" description="Helical" evidence="1">
    <location>
        <begin position="51"/>
        <end position="69"/>
    </location>
</feature>
<keyword evidence="4" id="KW-1185">Reference proteome</keyword>
<sequence>MSSKDDTAISTHFLEFCLQYSSLALLYYDFALTLPTEVLYMWKQRFRLSTALYICCRYALVANVLYLLAISHKLGSTCDLWYKVISALSVLGRAAVTVVFCLRTHAVWGKNKWVLAYMSTVGLACVALDITHVPGARCVGSSALPVGGYLNDTINSQL</sequence>
<keyword evidence="1" id="KW-0472">Membrane</keyword>
<protein>
    <recommendedName>
        <fullName evidence="2">DUF6533 domain-containing protein</fullName>
    </recommendedName>
</protein>
<feature type="non-terminal residue" evidence="3">
    <location>
        <position position="158"/>
    </location>
</feature>